<dbReference type="InterPro" id="IPR006553">
    <property type="entry name" value="Leu-rich_rpt_Cys-con_subtyp"/>
</dbReference>
<dbReference type="SUPFAM" id="SSF52047">
    <property type="entry name" value="RNI-like"/>
    <property type="match status" value="1"/>
</dbReference>
<dbReference type="PANTHER" id="PTHR13318">
    <property type="entry name" value="PARTNER OF PAIRED, ISOFORM B-RELATED"/>
    <property type="match status" value="1"/>
</dbReference>
<dbReference type="GO" id="GO:0019005">
    <property type="term" value="C:SCF ubiquitin ligase complex"/>
    <property type="evidence" value="ECO:0007669"/>
    <property type="project" value="TreeGrafter"/>
</dbReference>
<protein>
    <recommendedName>
        <fullName evidence="2">F-box domain-containing protein</fullName>
    </recommendedName>
</protein>
<evidence type="ECO:0008006" key="2">
    <source>
        <dbReference type="Google" id="ProtNLM"/>
    </source>
</evidence>
<dbReference type="AlphaFoldDB" id="A0A6C0C8T6"/>
<evidence type="ECO:0000313" key="1">
    <source>
        <dbReference type="EMBL" id="QHT00743.1"/>
    </source>
</evidence>
<name>A0A6C0C8T6_9ZZZZ</name>
<dbReference type="InterPro" id="IPR032675">
    <property type="entry name" value="LRR_dom_sf"/>
</dbReference>
<accession>A0A6C0C8T6</accession>
<sequence>MSIGTLPNEIISQWIYKKQSKVCKRWRQIWYHKTTYLVYTSKNMKYKGYQVVPLGLLIKFKNMVHLELDFMNLALVNMRFDMRPLTLLTQLQSFIFNTQGMIQEGVLRSLTNLTRLRCYGEFTVPSSFKYLTKLQDLDITGKDDPKFSHMSHLTNLTRLSIARNINIVYSLSLINLTTLIIKSNNVTDHVLQKFTNLTSLHIHKCDNISDSGIKELTNLVSLRLISLCINGESLKNLTNLTTVGLQQCPNIRNDELRPLHHLRYLDISDSPQITGKTIAYLTNLTKLCICGKENLDHNHLQKLTNLTDLYLYNCDNGQIHYQELDKLTNLTNLYLDDAQHLSYEKLKRYLPNLIDLELE</sequence>
<organism evidence="1">
    <name type="scientific">viral metagenome</name>
    <dbReference type="NCBI Taxonomy" id="1070528"/>
    <lineage>
        <taxon>unclassified sequences</taxon>
        <taxon>metagenomes</taxon>
        <taxon>organismal metagenomes</taxon>
    </lineage>
</organism>
<dbReference type="SMART" id="SM00367">
    <property type="entry name" value="LRR_CC"/>
    <property type="match status" value="2"/>
</dbReference>
<dbReference type="EMBL" id="MN739358">
    <property type="protein sequence ID" value="QHT00743.1"/>
    <property type="molecule type" value="Genomic_DNA"/>
</dbReference>
<dbReference type="GO" id="GO:0031146">
    <property type="term" value="P:SCF-dependent proteasomal ubiquitin-dependent protein catabolic process"/>
    <property type="evidence" value="ECO:0007669"/>
    <property type="project" value="TreeGrafter"/>
</dbReference>
<reference evidence="1" key="1">
    <citation type="journal article" date="2020" name="Nature">
        <title>Giant virus diversity and host interactions through global metagenomics.</title>
        <authorList>
            <person name="Schulz F."/>
            <person name="Roux S."/>
            <person name="Paez-Espino D."/>
            <person name="Jungbluth S."/>
            <person name="Walsh D.A."/>
            <person name="Denef V.J."/>
            <person name="McMahon K.D."/>
            <person name="Konstantinidis K.T."/>
            <person name="Eloe-Fadrosh E.A."/>
            <person name="Kyrpides N.C."/>
            <person name="Woyke T."/>
        </authorList>
    </citation>
    <scope>NUCLEOTIDE SEQUENCE</scope>
    <source>
        <strain evidence="1">GVMAG-M-3300020192-26</strain>
    </source>
</reference>
<dbReference type="Gene3D" id="3.80.10.10">
    <property type="entry name" value="Ribonuclease Inhibitor"/>
    <property type="match status" value="3"/>
</dbReference>
<proteinExistence type="predicted"/>